<proteinExistence type="inferred from homology"/>
<evidence type="ECO:0000256" key="3">
    <source>
        <dbReference type="ARBA" id="ARBA00022741"/>
    </source>
</evidence>
<feature type="binding site" evidence="5">
    <location>
        <position position="166"/>
    </location>
    <ligand>
        <name>phosphoenolpyruvate</name>
        <dbReference type="ChEBI" id="CHEBI:58702"/>
    </ligand>
</feature>
<gene>
    <name evidence="5" type="primary">fbiD</name>
    <name evidence="6" type="ORF">EDC03_1381</name>
</gene>
<dbReference type="NCBIfam" id="TIGR03552">
    <property type="entry name" value="F420_cofC"/>
    <property type="match status" value="1"/>
</dbReference>
<dbReference type="FunCoup" id="A0A3N1HMN1">
    <property type="interactions" value="85"/>
</dbReference>
<dbReference type="UniPathway" id="UPA00071"/>
<dbReference type="GO" id="GO:0005525">
    <property type="term" value="F:GTP binding"/>
    <property type="evidence" value="ECO:0007669"/>
    <property type="project" value="UniProtKB-KW"/>
</dbReference>
<dbReference type="HAMAP" id="MF_02114">
    <property type="entry name" value="CofC"/>
    <property type="match status" value="1"/>
</dbReference>
<dbReference type="InterPro" id="IPR002835">
    <property type="entry name" value="CofC"/>
</dbReference>
<dbReference type="PANTHER" id="PTHR40392">
    <property type="entry name" value="2-PHOSPHO-L-LACTATE GUANYLYLTRANSFERASE"/>
    <property type="match status" value="1"/>
</dbReference>
<keyword evidence="3 5" id="KW-0547">Nucleotide-binding</keyword>
<name>A0A3N1HMN1_9ACTN</name>
<keyword evidence="7" id="KW-1185">Reference proteome</keyword>
<evidence type="ECO:0000256" key="2">
    <source>
        <dbReference type="ARBA" id="ARBA00022695"/>
    </source>
</evidence>
<dbReference type="SUPFAM" id="SSF53448">
    <property type="entry name" value="Nucleotide-diphospho-sugar transferases"/>
    <property type="match status" value="1"/>
</dbReference>
<comment type="function">
    <text evidence="5">Guanylyltransferase that catalyzes the activation of phosphoenolpyruvate (PEP) as enolpyruvoyl-2-diphospho-5'-guanosine, via the condensation of PEP with GTP. It is involved in the biosynthesis of coenzyme F420, a hydride carrier cofactor.</text>
</comment>
<dbReference type="RefSeq" id="WP_123379483.1">
    <property type="nucleotide sequence ID" value="NZ_RJKN01000003.1"/>
</dbReference>
<feature type="binding site" evidence="5">
    <location>
        <position position="182"/>
    </location>
    <ligand>
        <name>phosphoenolpyruvate</name>
        <dbReference type="ChEBI" id="CHEBI:58702"/>
    </ligand>
</feature>
<comment type="pathway">
    <text evidence="5">Cofactor biosynthesis; coenzyme F420 biosynthesis.</text>
</comment>
<keyword evidence="4 5" id="KW-0342">GTP-binding</keyword>
<evidence type="ECO:0000313" key="7">
    <source>
        <dbReference type="Proteomes" id="UP000276232"/>
    </source>
</evidence>
<evidence type="ECO:0000256" key="1">
    <source>
        <dbReference type="ARBA" id="ARBA00022679"/>
    </source>
</evidence>
<organism evidence="6 7">
    <name type="scientific">Pseudokineococcus lusitanus</name>
    <dbReference type="NCBI Taxonomy" id="763993"/>
    <lineage>
        <taxon>Bacteria</taxon>
        <taxon>Bacillati</taxon>
        <taxon>Actinomycetota</taxon>
        <taxon>Actinomycetes</taxon>
        <taxon>Kineosporiales</taxon>
        <taxon>Kineosporiaceae</taxon>
        <taxon>Pseudokineococcus</taxon>
    </lineage>
</organism>
<dbReference type="Proteomes" id="UP000276232">
    <property type="component" value="Unassembled WGS sequence"/>
</dbReference>
<keyword evidence="2 5" id="KW-0548">Nucleotidyltransferase</keyword>
<protein>
    <recommendedName>
        <fullName evidence="5">Phosphoenolpyruvate guanylyltransferase</fullName>
        <shortName evidence="5">PEP guanylyltransferase</shortName>
        <ecNumber evidence="5">2.7.7.105</ecNumber>
    </recommendedName>
</protein>
<dbReference type="EMBL" id="RJKN01000003">
    <property type="protein sequence ID" value="ROP43787.1"/>
    <property type="molecule type" value="Genomic_DNA"/>
</dbReference>
<evidence type="ECO:0000256" key="5">
    <source>
        <dbReference type="HAMAP-Rule" id="MF_02114"/>
    </source>
</evidence>
<dbReference type="GO" id="GO:0052645">
    <property type="term" value="P:F420-0 metabolic process"/>
    <property type="evidence" value="ECO:0007669"/>
    <property type="project" value="UniProtKB-UniRule"/>
</dbReference>
<dbReference type="PANTHER" id="PTHR40392:SF1">
    <property type="entry name" value="2-PHOSPHO-L-LACTATE GUANYLYLTRANSFERASE"/>
    <property type="match status" value="1"/>
</dbReference>
<keyword evidence="1 5" id="KW-0808">Transferase</keyword>
<dbReference type="InterPro" id="IPR029044">
    <property type="entry name" value="Nucleotide-diphossugar_trans"/>
</dbReference>
<sequence length="244" mass="24587">MPPHRTPGRPGDDAPRRWHVVLPVKGGADAKSRLGGEPVARRALALAMAVDCLEAVTRTPGVAGTLVVTDDDAAARAARDLGARVVRPGPVPPGRRALDAAVADGLCAAAALAADGEDATTGVAVLLADLPALRPEDLAVALRAAADALDDGAAAVLVPDAAGTGTCLQAARRAADVPVAYGTGSAARHERAGARRLALDVPRLRRDVDVADDLRAARVLGVGRRTAAALDGAAHDVGLRGRAS</sequence>
<dbReference type="EC" id="2.7.7.105" evidence="5"/>
<feature type="binding site" evidence="5">
    <location>
        <position position="185"/>
    </location>
    <ligand>
        <name>phosphoenolpyruvate</name>
        <dbReference type="ChEBI" id="CHEBI:58702"/>
    </ligand>
</feature>
<dbReference type="Gene3D" id="3.90.550.10">
    <property type="entry name" value="Spore Coat Polysaccharide Biosynthesis Protein SpsA, Chain A"/>
    <property type="match status" value="1"/>
</dbReference>
<dbReference type="OrthoDB" id="9151145at2"/>
<comment type="caution">
    <text evidence="6">The sequence shown here is derived from an EMBL/GenBank/DDBJ whole genome shotgun (WGS) entry which is preliminary data.</text>
</comment>
<comment type="catalytic activity">
    <reaction evidence="5">
        <text>phosphoenolpyruvate + GTP + H(+) = enolpyruvoyl-2-diphospho-5'-guanosine + diphosphate</text>
        <dbReference type="Rhea" id="RHEA:30519"/>
        <dbReference type="ChEBI" id="CHEBI:15378"/>
        <dbReference type="ChEBI" id="CHEBI:33019"/>
        <dbReference type="ChEBI" id="CHEBI:37565"/>
        <dbReference type="ChEBI" id="CHEBI:58702"/>
        <dbReference type="ChEBI" id="CHEBI:143701"/>
        <dbReference type="EC" id="2.7.7.105"/>
    </reaction>
</comment>
<comment type="similarity">
    <text evidence="5">Belongs to the CofC family.</text>
</comment>
<dbReference type="AlphaFoldDB" id="A0A3N1HMN1"/>
<reference evidence="6 7" key="1">
    <citation type="journal article" date="2015" name="Stand. Genomic Sci.">
        <title>Genomic Encyclopedia of Bacterial and Archaeal Type Strains, Phase III: the genomes of soil and plant-associated and newly described type strains.</title>
        <authorList>
            <person name="Whitman W.B."/>
            <person name="Woyke T."/>
            <person name="Klenk H.P."/>
            <person name="Zhou Y."/>
            <person name="Lilburn T.G."/>
            <person name="Beck B.J."/>
            <person name="De Vos P."/>
            <person name="Vandamme P."/>
            <person name="Eisen J.A."/>
            <person name="Garrity G."/>
            <person name="Hugenholtz P."/>
            <person name="Kyrpides N.C."/>
        </authorList>
    </citation>
    <scope>NUCLEOTIDE SEQUENCE [LARGE SCALE GENOMIC DNA]</scope>
    <source>
        <strain evidence="6 7">CECT 7306</strain>
    </source>
</reference>
<evidence type="ECO:0000313" key="6">
    <source>
        <dbReference type="EMBL" id="ROP43787.1"/>
    </source>
</evidence>
<dbReference type="InParanoid" id="A0A3N1HMN1"/>
<evidence type="ECO:0000256" key="4">
    <source>
        <dbReference type="ARBA" id="ARBA00023134"/>
    </source>
</evidence>
<dbReference type="GO" id="GO:0043814">
    <property type="term" value="F:phospholactate guanylyltransferase activity"/>
    <property type="evidence" value="ECO:0007669"/>
    <property type="project" value="InterPro"/>
</dbReference>
<accession>A0A3N1HMN1</accession>